<dbReference type="AlphaFoldDB" id="A0A562W8Z1"/>
<sequence>MDSHVEGRSGWLVGLTVVALLAGAGWWTAADPRATPGAALAPRADVVMRAAAASGASATPPAPPLIGDGRTLLVEPSTGRTVDLSGGRTGPASGSRVAIDPSSGRVLGVTPGDPGAGASRLGTVLWRETRLLTDNVRELRRQAHGAPGTRYQLLVICDGEGDLLVRLGSGRLWNGRRVSGCDGTLHSIGVTGTDAPLSVRITHPQEGAVELTTMLVALD</sequence>
<proteinExistence type="predicted"/>
<dbReference type="RefSeq" id="WP_145815228.1">
    <property type="nucleotide sequence ID" value="NZ_AP023438.1"/>
</dbReference>
<organism evidence="1 2">
    <name type="scientific">Micromonospora sagamiensis</name>
    <dbReference type="NCBI Taxonomy" id="47875"/>
    <lineage>
        <taxon>Bacteria</taxon>
        <taxon>Bacillati</taxon>
        <taxon>Actinomycetota</taxon>
        <taxon>Actinomycetes</taxon>
        <taxon>Micromonosporales</taxon>
        <taxon>Micromonosporaceae</taxon>
        <taxon>Micromonospora</taxon>
    </lineage>
</organism>
<name>A0A562W8Z1_9ACTN</name>
<keyword evidence="2" id="KW-1185">Reference proteome</keyword>
<dbReference type="OrthoDB" id="3397798at2"/>
<accession>A0A562W8Z1</accession>
<evidence type="ECO:0000313" key="2">
    <source>
        <dbReference type="Proteomes" id="UP000319728"/>
    </source>
</evidence>
<evidence type="ECO:0000313" key="1">
    <source>
        <dbReference type="EMBL" id="TWJ26763.1"/>
    </source>
</evidence>
<reference evidence="1 2" key="1">
    <citation type="submission" date="2019-07" db="EMBL/GenBank/DDBJ databases">
        <title>R&amp;d 2014.</title>
        <authorList>
            <person name="Klenk H.-P."/>
        </authorList>
    </citation>
    <scope>NUCLEOTIDE SEQUENCE [LARGE SCALE GENOMIC DNA]</scope>
    <source>
        <strain evidence="1 2">DSM 43912</strain>
    </source>
</reference>
<dbReference type="Proteomes" id="UP000319728">
    <property type="component" value="Unassembled WGS sequence"/>
</dbReference>
<gene>
    <name evidence="1" type="ORF">JD81_00226</name>
</gene>
<dbReference type="EMBL" id="VLLP01000001">
    <property type="protein sequence ID" value="TWJ26763.1"/>
    <property type="molecule type" value="Genomic_DNA"/>
</dbReference>
<protein>
    <submittedName>
        <fullName evidence="1">Uncharacterized protein</fullName>
    </submittedName>
</protein>
<comment type="caution">
    <text evidence="1">The sequence shown here is derived from an EMBL/GenBank/DDBJ whole genome shotgun (WGS) entry which is preliminary data.</text>
</comment>